<evidence type="ECO:0000313" key="1">
    <source>
        <dbReference type="EMBL" id="OSC33963.1"/>
    </source>
</evidence>
<gene>
    <name evidence="1" type="ORF">B8W67_08995</name>
</gene>
<dbReference type="RefSeq" id="WP_207567698.1">
    <property type="nucleotide sequence ID" value="NZ_NCXO01000015.1"/>
</dbReference>
<dbReference type="AlphaFoldDB" id="A0AA91PEY5"/>
<name>A0AA91PEY5_9MYCO</name>
<dbReference type="Proteomes" id="UP000193577">
    <property type="component" value="Unassembled WGS sequence"/>
</dbReference>
<protein>
    <submittedName>
        <fullName evidence="1">Uncharacterized protein</fullName>
    </submittedName>
</protein>
<comment type="caution">
    <text evidence="1">The sequence shown here is derived from an EMBL/GenBank/DDBJ whole genome shotgun (WGS) entry which is preliminary data.</text>
</comment>
<evidence type="ECO:0000313" key="2">
    <source>
        <dbReference type="Proteomes" id="UP000193577"/>
    </source>
</evidence>
<keyword evidence="2" id="KW-1185">Reference proteome</keyword>
<feature type="non-terminal residue" evidence="1">
    <location>
        <position position="1"/>
    </location>
</feature>
<proteinExistence type="predicted"/>
<dbReference type="EMBL" id="NCXO01000015">
    <property type="protein sequence ID" value="OSC33963.1"/>
    <property type="molecule type" value="Genomic_DNA"/>
</dbReference>
<sequence>QIILGKVRPFLRRLAETHPQVLIIAPGTLAATLQRYTIQVGDPTTNWVYPLGPARGLPVRIAHR</sequence>
<reference evidence="1 2" key="1">
    <citation type="submission" date="2017-04" db="EMBL/GenBank/DDBJ databases">
        <title>The new phylogeny of genus Mycobacterium.</title>
        <authorList>
            <person name="Tortoli E."/>
            <person name="Trovato A."/>
            <person name="Cirillo D.M."/>
        </authorList>
    </citation>
    <scope>NUCLEOTIDE SEQUENCE [LARGE SCALE GENOMIC DNA]</scope>
    <source>
        <strain evidence="1 2">KCTC 19819</strain>
    </source>
</reference>
<organism evidence="1 2">
    <name type="scientific">Mycolicibacillus koreensis</name>
    <dbReference type="NCBI Taxonomy" id="1069220"/>
    <lineage>
        <taxon>Bacteria</taxon>
        <taxon>Bacillati</taxon>
        <taxon>Actinomycetota</taxon>
        <taxon>Actinomycetes</taxon>
        <taxon>Mycobacteriales</taxon>
        <taxon>Mycobacteriaceae</taxon>
        <taxon>Mycolicibacillus</taxon>
    </lineage>
</organism>
<accession>A0AA91PEY5</accession>